<proteinExistence type="predicted"/>
<feature type="region of interest" description="Disordered" evidence="1">
    <location>
        <begin position="100"/>
        <end position="126"/>
    </location>
</feature>
<accession>A0A4S4LJ30</accession>
<organism evidence="2 3">
    <name type="scientific">Phellinidium pouzarii</name>
    <dbReference type="NCBI Taxonomy" id="167371"/>
    <lineage>
        <taxon>Eukaryota</taxon>
        <taxon>Fungi</taxon>
        <taxon>Dikarya</taxon>
        <taxon>Basidiomycota</taxon>
        <taxon>Agaricomycotina</taxon>
        <taxon>Agaricomycetes</taxon>
        <taxon>Hymenochaetales</taxon>
        <taxon>Hymenochaetaceae</taxon>
        <taxon>Phellinidium</taxon>
    </lineage>
</organism>
<name>A0A4S4LJ30_9AGAM</name>
<comment type="caution">
    <text evidence="2">The sequence shown here is derived from an EMBL/GenBank/DDBJ whole genome shotgun (WGS) entry which is preliminary data.</text>
</comment>
<reference evidence="2 3" key="1">
    <citation type="submission" date="2019-02" db="EMBL/GenBank/DDBJ databases">
        <title>Genome sequencing of the rare red list fungi Phellinidium pouzarii.</title>
        <authorList>
            <person name="Buettner E."/>
            <person name="Kellner H."/>
        </authorList>
    </citation>
    <scope>NUCLEOTIDE SEQUENCE [LARGE SCALE GENOMIC DNA]</scope>
    <source>
        <strain evidence="2 3">DSM 108285</strain>
    </source>
</reference>
<gene>
    <name evidence="2" type="ORF">EW145_g1684</name>
</gene>
<dbReference type="AlphaFoldDB" id="A0A4S4LJ30"/>
<dbReference type="Proteomes" id="UP000308199">
    <property type="component" value="Unassembled WGS sequence"/>
</dbReference>
<evidence type="ECO:0000256" key="1">
    <source>
        <dbReference type="SAM" id="MobiDB-lite"/>
    </source>
</evidence>
<sequence length="190" mass="21516">MTSLLTWYADVTHEVKPRLRFHSPFLPSESLAFSAFSELKHIMHKWTRQPNDSAPQVITYLLQHEYSRVDLRIGGDALRGADAHLAEALRAGEDFSPSHYNKRARYTDKDGDDDEDDDCEDTYSDDCSNIPTMGDKVETSIDISNLVDLDNVNLIEKGSISVGEEELIPPDLCEGEEPDDRSYEGILEMY</sequence>
<dbReference type="EMBL" id="SGPK01000049">
    <property type="protein sequence ID" value="THH09900.1"/>
    <property type="molecule type" value="Genomic_DNA"/>
</dbReference>
<evidence type="ECO:0000313" key="2">
    <source>
        <dbReference type="EMBL" id="THH09900.1"/>
    </source>
</evidence>
<feature type="compositionally biased region" description="Acidic residues" evidence="1">
    <location>
        <begin position="110"/>
        <end position="124"/>
    </location>
</feature>
<evidence type="ECO:0000313" key="3">
    <source>
        <dbReference type="Proteomes" id="UP000308199"/>
    </source>
</evidence>
<keyword evidence="3" id="KW-1185">Reference proteome</keyword>
<dbReference type="OrthoDB" id="124582at2759"/>
<protein>
    <submittedName>
        <fullName evidence="2">Uncharacterized protein</fullName>
    </submittedName>
</protein>